<feature type="region of interest" description="Disordered" evidence="1">
    <location>
        <begin position="1"/>
        <end position="49"/>
    </location>
</feature>
<organism evidence="2 3">
    <name type="scientific">Euphydryas editha</name>
    <name type="common">Edith's checkerspot</name>
    <dbReference type="NCBI Taxonomy" id="104508"/>
    <lineage>
        <taxon>Eukaryota</taxon>
        <taxon>Metazoa</taxon>
        <taxon>Ecdysozoa</taxon>
        <taxon>Arthropoda</taxon>
        <taxon>Hexapoda</taxon>
        <taxon>Insecta</taxon>
        <taxon>Pterygota</taxon>
        <taxon>Neoptera</taxon>
        <taxon>Endopterygota</taxon>
        <taxon>Lepidoptera</taxon>
        <taxon>Glossata</taxon>
        <taxon>Ditrysia</taxon>
        <taxon>Papilionoidea</taxon>
        <taxon>Nymphalidae</taxon>
        <taxon>Nymphalinae</taxon>
        <taxon>Euphydryas</taxon>
    </lineage>
</organism>
<comment type="caution">
    <text evidence="2">The sequence shown here is derived from an EMBL/GenBank/DDBJ whole genome shotgun (WGS) entry which is preliminary data.</text>
</comment>
<proteinExistence type="predicted"/>
<gene>
    <name evidence="2" type="ORF">EEDITHA_LOCUS17050</name>
</gene>
<dbReference type="AlphaFoldDB" id="A0AAU9UTB1"/>
<protein>
    <submittedName>
        <fullName evidence="2">Uncharacterized protein</fullName>
    </submittedName>
</protein>
<sequence length="119" mass="13164">MPKSELARPSMRVKSSELCQRQPPTPLRPQLPACKGSEPPTISAEDPAGDSTKWAHRWILARSLSYTLSCALTKIPESDSVTTQVTSYIFDQGIEGVLVATLRHELKLEEAYSLLLKRG</sequence>
<dbReference type="EMBL" id="CAKOGL010000025">
    <property type="protein sequence ID" value="CAH2102413.1"/>
    <property type="molecule type" value="Genomic_DNA"/>
</dbReference>
<evidence type="ECO:0000313" key="2">
    <source>
        <dbReference type="EMBL" id="CAH2102413.1"/>
    </source>
</evidence>
<accession>A0AAU9UTB1</accession>
<evidence type="ECO:0000256" key="1">
    <source>
        <dbReference type="SAM" id="MobiDB-lite"/>
    </source>
</evidence>
<name>A0AAU9UTB1_EUPED</name>
<dbReference type="Proteomes" id="UP001153954">
    <property type="component" value="Unassembled WGS sequence"/>
</dbReference>
<evidence type="ECO:0000313" key="3">
    <source>
        <dbReference type="Proteomes" id="UP001153954"/>
    </source>
</evidence>
<reference evidence="2" key="1">
    <citation type="submission" date="2022-03" db="EMBL/GenBank/DDBJ databases">
        <authorList>
            <person name="Tunstrom K."/>
        </authorList>
    </citation>
    <scope>NUCLEOTIDE SEQUENCE</scope>
</reference>
<keyword evidence="3" id="KW-1185">Reference proteome</keyword>